<keyword evidence="3" id="KW-1185">Reference proteome</keyword>
<proteinExistence type="predicted"/>
<feature type="compositionally biased region" description="Polar residues" evidence="1">
    <location>
        <begin position="1"/>
        <end position="19"/>
    </location>
</feature>
<protein>
    <submittedName>
        <fullName evidence="2">Molecular chaperone DnaJ</fullName>
    </submittedName>
</protein>
<sequence length="96" mass="10160">MPRSAISRSIGPSSVNITATRPAGMADTNRSVANPAPEGDAECVRKTDTRTGCAKTLTPRVRHPHPARLNDPKSLAAQVYANQEGVSSASPAHGWW</sequence>
<dbReference type="AlphaFoldDB" id="A0ABC9Z6Q4"/>
<dbReference type="EMBL" id="BBYQ01000211">
    <property type="protein sequence ID" value="GAP33116.1"/>
    <property type="molecule type" value="Genomic_DNA"/>
</dbReference>
<feature type="region of interest" description="Disordered" evidence="1">
    <location>
        <begin position="1"/>
        <end position="47"/>
    </location>
</feature>
<accession>A0ABC9Z6Q4</accession>
<gene>
    <name evidence="2" type="ORF">NSK11_contig00211-0002</name>
</gene>
<name>A0ABC9Z6Q4_9NOCA</name>
<reference evidence="3" key="1">
    <citation type="submission" date="2015-07" db="EMBL/GenBank/DDBJ databases">
        <title>Nocardia seriolae U-1 whole genome shotgun sequence.</title>
        <authorList>
            <person name="Imajoh M."/>
            <person name="Fukumoto Y."/>
            <person name="Sukeda M."/>
            <person name="Yamane J."/>
            <person name="Yamasaki K."/>
            <person name="Shimizu M."/>
            <person name="Ohnishi K."/>
            <person name="Oshima S."/>
        </authorList>
    </citation>
    <scope>NUCLEOTIDE SEQUENCE [LARGE SCALE GENOMIC DNA]</scope>
    <source>
        <strain evidence="3">U-1</strain>
    </source>
</reference>
<organism evidence="2 3">
    <name type="scientific">Nocardia seriolae</name>
    <dbReference type="NCBI Taxonomy" id="37332"/>
    <lineage>
        <taxon>Bacteria</taxon>
        <taxon>Bacillati</taxon>
        <taxon>Actinomycetota</taxon>
        <taxon>Actinomycetes</taxon>
        <taxon>Mycobacteriales</taxon>
        <taxon>Nocardiaceae</taxon>
        <taxon>Nocardia</taxon>
    </lineage>
</organism>
<evidence type="ECO:0000313" key="3">
    <source>
        <dbReference type="Proteomes" id="UP000037179"/>
    </source>
</evidence>
<evidence type="ECO:0000313" key="2">
    <source>
        <dbReference type="EMBL" id="GAP33116.1"/>
    </source>
</evidence>
<evidence type="ECO:0000256" key="1">
    <source>
        <dbReference type="SAM" id="MobiDB-lite"/>
    </source>
</evidence>
<dbReference type="Proteomes" id="UP000037179">
    <property type="component" value="Unassembled WGS sequence"/>
</dbReference>
<reference evidence="2 3" key="2">
    <citation type="journal article" date="2016" name="Genome Announc.">
        <title>Draft Genome Sequence of Erythromycin- and Oxytetracycline-Sensitive Nocardia seriolae Strain U-1 (NBRC 110359).</title>
        <authorList>
            <person name="Imajoh M."/>
            <person name="Sukeda M."/>
            <person name="Shimizu M."/>
            <person name="Yamane J."/>
            <person name="Ohnishi K."/>
            <person name="Oshima S."/>
        </authorList>
    </citation>
    <scope>NUCLEOTIDE SEQUENCE [LARGE SCALE GENOMIC DNA]</scope>
    <source>
        <strain evidence="2 3">U-1</strain>
    </source>
</reference>
<comment type="caution">
    <text evidence="2">The sequence shown here is derived from an EMBL/GenBank/DDBJ whole genome shotgun (WGS) entry which is preliminary data.</text>
</comment>